<keyword evidence="2" id="KW-1185">Reference proteome</keyword>
<dbReference type="SUPFAM" id="SSF56672">
    <property type="entry name" value="DNA/RNA polymerases"/>
    <property type="match status" value="1"/>
</dbReference>
<evidence type="ECO:0000313" key="1">
    <source>
        <dbReference type="EMBL" id="KAK6142848.1"/>
    </source>
</evidence>
<organism evidence="1 2">
    <name type="scientific">Rehmannia glutinosa</name>
    <name type="common">Chinese foxglove</name>
    <dbReference type="NCBI Taxonomy" id="99300"/>
    <lineage>
        <taxon>Eukaryota</taxon>
        <taxon>Viridiplantae</taxon>
        <taxon>Streptophyta</taxon>
        <taxon>Embryophyta</taxon>
        <taxon>Tracheophyta</taxon>
        <taxon>Spermatophyta</taxon>
        <taxon>Magnoliopsida</taxon>
        <taxon>eudicotyledons</taxon>
        <taxon>Gunneridae</taxon>
        <taxon>Pentapetalae</taxon>
        <taxon>asterids</taxon>
        <taxon>lamiids</taxon>
        <taxon>Lamiales</taxon>
        <taxon>Orobanchaceae</taxon>
        <taxon>Rehmannieae</taxon>
        <taxon>Rehmannia</taxon>
    </lineage>
</organism>
<dbReference type="PANTHER" id="PTHR11439:SF442">
    <property type="entry name" value="CYSTEINE-RICH RLK (RECEPTOR-LIKE PROTEIN KINASE) 8"/>
    <property type="match status" value="1"/>
</dbReference>
<sequence>MVGELIYFLGLQIKQSKDGFFISQSKYARNLVKKFNLDSASYMKTPMGSSQKLSREYVVESVDNTLYRSMRGSLLYLTTSRPDVMYSVCLCARYQANPKITHLKALKRIIRYIGGTTNLEIRYTKDTNTNLVGFSDSDWAGDVDDRKSTTGGCFYLGNNLVSWYSRKQNCVSLSTVESEYVAVGSCCSQLPWMNQMIEDYGLHSDILTIYCDNSSTIYISKNPVQHSRTKHIDIRHHFIRDLVEKNIIRIEYIGTENQLAGIFTKALDFERFSTLRKSLGLCAI</sequence>
<dbReference type="EMBL" id="JABTTQ020000013">
    <property type="protein sequence ID" value="KAK6142848.1"/>
    <property type="molecule type" value="Genomic_DNA"/>
</dbReference>
<dbReference type="PANTHER" id="PTHR11439">
    <property type="entry name" value="GAG-POL-RELATED RETROTRANSPOSON"/>
    <property type="match status" value="1"/>
</dbReference>
<reference evidence="1 2" key="1">
    <citation type="journal article" date="2021" name="Comput. Struct. Biotechnol. J.">
        <title>De novo genome assembly of the potent medicinal plant Rehmannia glutinosa using nanopore technology.</title>
        <authorList>
            <person name="Ma L."/>
            <person name="Dong C."/>
            <person name="Song C."/>
            <person name="Wang X."/>
            <person name="Zheng X."/>
            <person name="Niu Y."/>
            <person name="Chen S."/>
            <person name="Feng W."/>
        </authorList>
    </citation>
    <scope>NUCLEOTIDE SEQUENCE [LARGE SCALE GENOMIC DNA]</scope>
    <source>
        <strain evidence="1">DH-2019</strain>
    </source>
</reference>
<dbReference type="CDD" id="cd09272">
    <property type="entry name" value="RNase_HI_RT_Ty1"/>
    <property type="match status" value="1"/>
</dbReference>
<accession>A0ABR0W7P6</accession>
<dbReference type="InterPro" id="IPR043502">
    <property type="entry name" value="DNA/RNA_pol_sf"/>
</dbReference>
<name>A0ABR0W7P6_REHGL</name>
<gene>
    <name evidence="1" type="ORF">DH2020_023196</name>
</gene>
<proteinExistence type="predicted"/>
<comment type="caution">
    <text evidence="1">The sequence shown here is derived from an EMBL/GenBank/DDBJ whole genome shotgun (WGS) entry which is preliminary data.</text>
</comment>
<protein>
    <submittedName>
        <fullName evidence="1">Uncharacterized protein</fullName>
    </submittedName>
</protein>
<evidence type="ECO:0000313" key="2">
    <source>
        <dbReference type="Proteomes" id="UP001318860"/>
    </source>
</evidence>
<dbReference type="Proteomes" id="UP001318860">
    <property type="component" value="Unassembled WGS sequence"/>
</dbReference>